<dbReference type="STRING" id="4072.A0A2G3A9S2"/>
<keyword evidence="1" id="KW-0479">Metal-binding</keyword>
<evidence type="ECO:0000256" key="3">
    <source>
        <dbReference type="SAM" id="Phobius"/>
    </source>
</evidence>
<dbReference type="SUPFAM" id="SSF48264">
    <property type="entry name" value="Cytochrome P450"/>
    <property type="match status" value="1"/>
</dbReference>
<protein>
    <submittedName>
        <fullName evidence="4">Uncharacterized protein</fullName>
    </submittedName>
</protein>
<keyword evidence="2" id="KW-0408">Iron</keyword>
<reference evidence="4 5" key="1">
    <citation type="journal article" date="2014" name="Nat. Genet.">
        <title>Genome sequence of the hot pepper provides insights into the evolution of pungency in Capsicum species.</title>
        <authorList>
            <person name="Kim S."/>
            <person name="Park M."/>
            <person name="Yeom S.I."/>
            <person name="Kim Y.M."/>
            <person name="Lee J.M."/>
            <person name="Lee H.A."/>
            <person name="Seo E."/>
            <person name="Choi J."/>
            <person name="Cheong K."/>
            <person name="Kim K.T."/>
            <person name="Jung K."/>
            <person name="Lee G.W."/>
            <person name="Oh S.K."/>
            <person name="Bae C."/>
            <person name="Kim S.B."/>
            <person name="Lee H.Y."/>
            <person name="Kim S.Y."/>
            <person name="Kim M.S."/>
            <person name="Kang B.C."/>
            <person name="Jo Y.D."/>
            <person name="Yang H.B."/>
            <person name="Jeong H.J."/>
            <person name="Kang W.H."/>
            <person name="Kwon J.K."/>
            <person name="Shin C."/>
            <person name="Lim J.Y."/>
            <person name="Park J.H."/>
            <person name="Huh J.H."/>
            <person name="Kim J.S."/>
            <person name="Kim B.D."/>
            <person name="Cohen O."/>
            <person name="Paran I."/>
            <person name="Suh M.C."/>
            <person name="Lee S.B."/>
            <person name="Kim Y.K."/>
            <person name="Shin Y."/>
            <person name="Noh S.J."/>
            <person name="Park J."/>
            <person name="Seo Y.S."/>
            <person name="Kwon S.Y."/>
            <person name="Kim H.A."/>
            <person name="Park J.M."/>
            <person name="Kim H.J."/>
            <person name="Choi S.B."/>
            <person name="Bosland P.W."/>
            <person name="Reeves G."/>
            <person name="Jo S.H."/>
            <person name="Lee B.W."/>
            <person name="Cho H.T."/>
            <person name="Choi H.S."/>
            <person name="Lee M.S."/>
            <person name="Yu Y."/>
            <person name="Do Choi Y."/>
            <person name="Park B.S."/>
            <person name="van Deynze A."/>
            <person name="Ashrafi H."/>
            <person name="Hill T."/>
            <person name="Kim W.T."/>
            <person name="Pai H.S."/>
            <person name="Ahn H.K."/>
            <person name="Yeam I."/>
            <person name="Giovannoni J.J."/>
            <person name="Rose J.K."/>
            <person name="Sorensen I."/>
            <person name="Lee S.J."/>
            <person name="Kim R.W."/>
            <person name="Choi I.Y."/>
            <person name="Choi B.S."/>
            <person name="Lim J.S."/>
            <person name="Lee Y.H."/>
            <person name="Choi D."/>
        </authorList>
    </citation>
    <scope>NUCLEOTIDE SEQUENCE [LARGE SCALE GENOMIC DNA]</scope>
    <source>
        <strain evidence="5">cv. CM334</strain>
    </source>
</reference>
<dbReference type="GO" id="GO:0005506">
    <property type="term" value="F:iron ion binding"/>
    <property type="evidence" value="ECO:0007669"/>
    <property type="project" value="InterPro"/>
</dbReference>
<dbReference type="GO" id="GO:0016705">
    <property type="term" value="F:oxidoreductase activity, acting on paired donors, with incorporation or reduction of molecular oxygen"/>
    <property type="evidence" value="ECO:0007669"/>
    <property type="project" value="InterPro"/>
</dbReference>
<keyword evidence="3" id="KW-0812">Transmembrane</keyword>
<dbReference type="PANTHER" id="PTHR24286">
    <property type="entry name" value="CYTOCHROME P450 26"/>
    <property type="match status" value="1"/>
</dbReference>
<keyword evidence="3" id="KW-1133">Transmembrane helix</keyword>
<organism evidence="4 5">
    <name type="scientific">Capsicum annuum</name>
    <name type="common">Capsicum pepper</name>
    <dbReference type="NCBI Taxonomy" id="4072"/>
    <lineage>
        <taxon>Eukaryota</taxon>
        <taxon>Viridiplantae</taxon>
        <taxon>Streptophyta</taxon>
        <taxon>Embryophyta</taxon>
        <taxon>Tracheophyta</taxon>
        <taxon>Spermatophyta</taxon>
        <taxon>Magnoliopsida</taxon>
        <taxon>eudicotyledons</taxon>
        <taxon>Gunneridae</taxon>
        <taxon>Pentapetalae</taxon>
        <taxon>asterids</taxon>
        <taxon>lamiids</taxon>
        <taxon>Solanales</taxon>
        <taxon>Solanaceae</taxon>
        <taxon>Solanoideae</taxon>
        <taxon>Capsiceae</taxon>
        <taxon>Capsicum</taxon>
    </lineage>
</organism>
<dbReference type="GO" id="GO:0020037">
    <property type="term" value="F:heme binding"/>
    <property type="evidence" value="ECO:0007669"/>
    <property type="project" value="InterPro"/>
</dbReference>
<dbReference type="Gene3D" id="1.10.630.10">
    <property type="entry name" value="Cytochrome P450"/>
    <property type="match status" value="1"/>
</dbReference>
<comment type="caution">
    <text evidence="4">The sequence shown here is derived from an EMBL/GenBank/DDBJ whole genome shotgun (WGS) entry which is preliminary data.</text>
</comment>
<evidence type="ECO:0000313" key="4">
    <source>
        <dbReference type="EMBL" id="PHT90999.1"/>
    </source>
</evidence>
<dbReference type="GO" id="GO:0004497">
    <property type="term" value="F:monooxygenase activity"/>
    <property type="evidence" value="ECO:0007669"/>
    <property type="project" value="InterPro"/>
</dbReference>
<feature type="transmembrane region" description="Helical" evidence="3">
    <location>
        <begin position="86"/>
        <end position="107"/>
    </location>
</feature>
<proteinExistence type="predicted"/>
<evidence type="ECO:0000256" key="2">
    <source>
        <dbReference type="ARBA" id="ARBA00023004"/>
    </source>
</evidence>
<dbReference type="Gramene" id="PHT90999">
    <property type="protein sequence ID" value="PHT90999"/>
    <property type="gene ID" value="T459_06112"/>
</dbReference>
<sequence>MPDGFIDNKGTVHRYLRNLVLNLIGSHKLKNNHISEIDLNIRKRWAVQDEVDVKEASEIMLITFMAKKMLGCDEQKALEFRKHYKAFMDGFVCFPIYLLSCLFTVVIQGRKKAMNMIKDILEERKSSTGKGKKEDFLDDILGEVVGKKIHVCNLLYCLFHPSCPPGRTRQHS</sequence>
<evidence type="ECO:0000256" key="1">
    <source>
        <dbReference type="ARBA" id="ARBA00022723"/>
    </source>
</evidence>
<gene>
    <name evidence="4" type="ORF">T459_06112</name>
</gene>
<dbReference type="InterPro" id="IPR036396">
    <property type="entry name" value="Cyt_P450_sf"/>
</dbReference>
<dbReference type="Proteomes" id="UP000222542">
    <property type="component" value="Unassembled WGS sequence"/>
</dbReference>
<evidence type="ECO:0000313" key="5">
    <source>
        <dbReference type="Proteomes" id="UP000222542"/>
    </source>
</evidence>
<reference evidence="4 5" key="2">
    <citation type="journal article" date="2017" name="Genome Biol.">
        <title>New reference genome sequences of hot pepper reveal the massive evolution of plant disease-resistance genes by retroduplication.</title>
        <authorList>
            <person name="Kim S."/>
            <person name="Park J."/>
            <person name="Yeom S.I."/>
            <person name="Kim Y.M."/>
            <person name="Seo E."/>
            <person name="Kim K.T."/>
            <person name="Kim M.S."/>
            <person name="Lee J.M."/>
            <person name="Cheong K."/>
            <person name="Shin H.S."/>
            <person name="Kim S.B."/>
            <person name="Han K."/>
            <person name="Lee J."/>
            <person name="Park M."/>
            <person name="Lee H.A."/>
            <person name="Lee H.Y."/>
            <person name="Lee Y."/>
            <person name="Oh S."/>
            <person name="Lee J.H."/>
            <person name="Choi E."/>
            <person name="Choi E."/>
            <person name="Lee S.E."/>
            <person name="Jeon J."/>
            <person name="Kim H."/>
            <person name="Choi G."/>
            <person name="Song H."/>
            <person name="Lee J."/>
            <person name="Lee S.C."/>
            <person name="Kwon J.K."/>
            <person name="Lee H.Y."/>
            <person name="Koo N."/>
            <person name="Hong Y."/>
            <person name="Kim R.W."/>
            <person name="Kang W.H."/>
            <person name="Huh J.H."/>
            <person name="Kang B.C."/>
            <person name="Yang T.J."/>
            <person name="Lee Y.H."/>
            <person name="Bennetzen J.L."/>
            <person name="Choi D."/>
        </authorList>
    </citation>
    <scope>NUCLEOTIDE SEQUENCE [LARGE SCALE GENOMIC DNA]</scope>
    <source>
        <strain evidence="5">cv. CM334</strain>
    </source>
</reference>
<accession>A0A2G3A9S2</accession>
<dbReference type="PANTHER" id="PTHR24286:SF185">
    <property type="entry name" value="CYTOCHROME P450 87A3-LIKE"/>
    <property type="match status" value="1"/>
</dbReference>
<keyword evidence="5" id="KW-1185">Reference proteome</keyword>
<name>A0A2G3A9S2_CAPAN</name>
<dbReference type="AlphaFoldDB" id="A0A2G3A9S2"/>
<dbReference type="EMBL" id="AYRZ02000002">
    <property type="protein sequence ID" value="PHT90999.1"/>
    <property type="molecule type" value="Genomic_DNA"/>
</dbReference>
<keyword evidence="3" id="KW-0472">Membrane</keyword>